<dbReference type="RefSeq" id="WP_143562552.1">
    <property type="nucleotide sequence ID" value="NZ_BMPL01000022.1"/>
</dbReference>
<proteinExistence type="predicted"/>
<protein>
    <submittedName>
        <fullName evidence="8">Sugar MFS transporter</fullName>
    </submittedName>
</protein>
<feature type="transmembrane region" description="Helical" evidence="6">
    <location>
        <begin position="229"/>
        <end position="254"/>
    </location>
</feature>
<evidence type="ECO:0000256" key="6">
    <source>
        <dbReference type="SAM" id="Phobius"/>
    </source>
</evidence>
<feature type="transmembrane region" description="Helical" evidence="6">
    <location>
        <begin position="352"/>
        <end position="374"/>
    </location>
</feature>
<dbReference type="GO" id="GO:0022857">
    <property type="term" value="F:transmembrane transporter activity"/>
    <property type="evidence" value="ECO:0007669"/>
    <property type="project" value="InterPro"/>
</dbReference>
<evidence type="ECO:0000313" key="9">
    <source>
        <dbReference type="Proteomes" id="UP000318126"/>
    </source>
</evidence>
<organism evidence="8 9">
    <name type="scientific">Shewanella hanedai</name>
    <name type="common">Alteromonas hanedai</name>
    <dbReference type="NCBI Taxonomy" id="25"/>
    <lineage>
        <taxon>Bacteria</taxon>
        <taxon>Pseudomonadati</taxon>
        <taxon>Pseudomonadota</taxon>
        <taxon>Gammaproteobacteria</taxon>
        <taxon>Alteromonadales</taxon>
        <taxon>Shewanellaceae</taxon>
        <taxon>Shewanella</taxon>
    </lineage>
</organism>
<comment type="subcellular location">
    <subcellularLocation>
        <location evidence="1">Cell inner membrane</location>
        <topology evidence="1">Multi-pass membrane protein</topology>
    </subcellularLocation>
</comment>
<evidence type="ECO:0000259" key="7">
    <source>
        <dbReference type="PROSITE" id="PS50850"/>
    </source>
</evidence>
<reference evidence="9" key="1">
    <citation type="submission" date="2019-07" db="EMBL/GenBank/DDBJ databases">
        <title>Shewanella sp. YLB-08 draft genomic sequence.</title>
        <authorList>
            <person name="Yu L."/>
        </authorList>
    </citation>
    <scope>NUCLEOTIDE SEQUENCE [LARGE SCALE GENOMIC DNA]</scope>
    <source>
        <strain evidence="9">JCM 20706</strain>
    </source>
</reference>
<dbReference type="GO" id="GO:0005886">
    <property type="term" value="C:plasma membrane"/>
    <property type="evidence" value="ECO:0007669"/>
    <property type="project" value="UniProtKB-SubCell"/>
</dbReference>
<sequence length="426" mass="46323">MNRNKLILALVLLTFFVVSFITNILGPLFPSLVADFNLSLAIAGFLPFSFFAAYGVMSIPSGMLVDRLSEKPVLFMAFMMAALGSSIFAISPNFYMAMFSLFLIGTGMAMLQVAINPLLRVVGGEEHFAFYSVCGQLLFGAAGALSPLVYSKVVLAIEQPESDNLLISTLQTLVPANMTWVSMYWIFALISLMMLMLITLLKFPKVNRKDTESVGAVKVYITLFKDKKILLFFIAIAAYVGAEQGVANFISLFLQRYHGLDPLTEGAGVLSQFWLMLTLGCVLGLVLVKFLDSRLVLKIFSMSAIISLTVALFGNTQLALIAFPLVGFFLSVMWSVIFSLALNSVAKHHGSVAGILCTGIIGGGLASPIIGVIADISGDLRLGMIVVYITLFYILSVGFWAKPLINNKTINLFKNSKRETAQTSSL</sequence>
<dbReference type="InterPro" id="IPR050375">
    <property type="entry name" value="MFS_TsgA-like"/>
</dbReference>
<dbReference type="Proteomes" id="UP000318126">
    <property type="component" value="Unassembled WGS sequence"/>
</dbReference>
<dbReference type="SUPFAM" id="SSF103473">
    <property type="entry name" value="MFS general substrate transporter"/>
    <property type="match status" value="1"/>
</dbReference>
<feature type="transmembrane region" description="Helical" evidence="6">
    <location>
        <begin position="128"/>
        <end position="150"/>
    </location>
</feature>
<dbReference type="InterPro" id="IPR020846">
    <property type="entry name" value="MFS_dom"/>
</dbReference>
<feature type="transmembrane region" description="Helical" evidence="6">
    <location>
        <begin position="36"/>
        <end position="60"/>
    </location>
</feature>
<feature type="transmembrane region" description="Helical" evidence="6">
    <location>
        <begin position="96"/>
        <end position="116"/>
    </location>
</feature>
<feature type="domain" description="Major facilitator superfamily (MFS) profile" evidence="7">
    <location>
        <begin position="7"/>
        <end position="410"/>
    </location>
</feature>
<dbReference type="InterPro" id="IPR036259">
    <property type="entry name" value="MFS_trans_sf"/>
</dbReference>
<dbReference type="AlphaFoldDB" id="A0A553JUH6"/>
<evidence type="ECO:0000256" key="2">
    <source>
        <dbReference type="ARBA" id="ARBA00022475"/>
    </source>
</evidence>
<dbReference type="InterPro" id="IPR011701">
    <property type="entry name" value="MFS"/>
</dbReference>
<accession>A0A553JUH6</accession>
<gene>
    <name evidence="8" type="ORF">FN961_00275</name>
</gene>
<evidence type="ECO:0000256" key="4">
    <source>
        <dbReference type="ARBA" id="ARBA00022989"/>
    </source>
</evidence>
<dbReference type="PROSITE" id="PS50850">
    <property type="entry name" value="MFS"/>
    <property type="match status" value="1"/>
</dbReference>
<comment type="caution">
    <text evidence="8">The sequence shown here is derived from an EMBL/GenBank/DDBJ whole genome shotgun (WGS) entry which is preliminary data.</text>
</comment>
<feature type="transmembrane region" description="Helical" evidence="6">
    <location>
        <begin position="295"/>
        <end position="313"/>
    </location>
</feature>
<dbReference type="EMBL" id="VKGK01000001">
    <property type="protein sequence ID" value="TRY16107.1"/>
    <property type="molecule type" value="Genomic_DNA"/>
</dbReference>
<evidence type="ECO:0000256" key="3">
    <source>
        <dbReference type="ARBA" id="ARBA00022692"/>
    </source>
</evidence>
<keyword evidence="4 6" id="KW-1133">Transmembrane helix</keyword>
<keyword evidence="2" id="KW-1003">Cell membrane</keyword>
<keyword evidence="9" id="KW-1185">Reference proteome</keyword>
<feature type="transmembrane region" description="Helical" evidence="6">
    <location>
        <begin position="266"/>
        <end position="288"/>
    </location>
</feature>
<feature type="transmembrane region" description="Helical" evidence="6">
    <location>
        <begin position="72"/>
        <end position="90"/>
    </location>
</feature>
<evidence type="ECO:0000256" key="1">
    <source>
        <dbReference type="ARBA" id="ARBA00004429"/>
    </source>
</evidence>
<dbReference type="PANTHER" id="PTHR43702">
    <property type="entry name" value="L-FUCOSE-PROTON SYMPORTER"/>
    <property type="match status" value="1"/>
</dbReference>
<dbReference type="OrthoDB" id="9795150at2"/>
<keyword evidence="3 6" id="KW-0812">Transmembrane</keyword>
<feature type="transmembrane region" description="Helical" evidence="6">
    <location>
        <begin position="183"/>
        <end position="201"/>
    </location>
</feature>
<feature type="transmembrane region" description="Helical" evidence="6">
    <location>
        <begin position="380"/>
        <end position="401"/>
    </location>
</feature>
<feature type="transmembrane region" description="Helical" evidence="6">
    <location>
        <begin position="319"/>
        <end position="340"/>
    </location>
</feature>
<evidence type="ECO:0000256" key="5">
    <source>
        <dbReference type="ARBA" id="ARBA00023136"/>
    </source>
</evidence>
<evidence type="ECO:0000313" key="8">
    <source>
        <dbReference type="EMBL" id="TRY16107.1"/>
    </source>
</evidence>
<keyword evidence="5 6" id="KW-0472">Membrane</keyword>
<name>A0A553JUH6_SHEHA</name>
<dbReference type="Pfam" id="PF07690">
    <property type="entry name" value="MFS_1"/>
    <property type="match status" value="1"/>
</dbReference>
<dbReference type="Gene3D" id="1.20.1250.20">
    <property type="entry name" value="MFS general substrate transporter like domains"/>
    <property type="match status" value="2"/>
</dbReference>
<dbReference type="PANTHER" id="PTHR43702:SF12">
    <property type="entry name" value="N-ACETYL GLUCOSAMINE TRANSPORTER NAGP"/>
    <property type="match status" value="1"/>
</dbReference>